<accession>A0A382SXD8</accession>
<dbReference type="Pfam" id="PF03937">
    <property type="entry name" value="Sdh5"/>
    <property type="match status" value="1"/>
</dbReference>
<sequence length="83" mass="9606">MTRENSRLLWRCRRGARELDSILVPYGLAQIHAMTSVEKHDLNRLLEQQDPDLLDWFLGKSTPKDSSIADAVRHVLTFCKGRE</sequence>
<proteinExistence type="predicted"/>
<evidence type="ECO:0000256" key="3">
    <source>
        <dbReference type="ARBA" id="ARBA00023186"/>
    </source>
</evidence>
<reference evidence="4" key="1">
    <citation type="submission" date="2018-05" db="EMBL/GenBank/DDBJ databases">
        <authorList>
            <person name="Lanie J.A."/>
            <person name="Ng W.-L."/>
            <person name="Kazmierczak K.M."/>
            <person name="Andrzejewski T.M."/>
            <person name="Davidsen T.M."/>
            <person name="Wayne K.J."/>
            <person name="Tettelin H."/>
            <person name="Glass J.I."/>
            <person name="Rusch D."/>
            <person name="Podicherti R."/>
            <person name="Tsui H.-C.T."/>
            <person name="Winkler M.E."/>
        </authorList>
    </citation>
    <scope>NUCLEOTIDE SEQUENCE</scope>
</reference>
<dbReference type="InterPro" id="IPR005631">
    <property type="entry name" value="SDH"/>
</dbReference>
<protein>
    <recommendedName>
        <fullName evidence="5">FAD assembly factor SdhE</fullName>
    </recommendedName>
</protein>
<dbReference type="InterPro" id="IPR036714">
    <property type="entry name" value="SDH_sf"/>
</dbReference>
<keyword evidence="2" id="KW-0963">Cytoplasm</keyword>
<evidence type="ECO:0000313" key="4">
    <source>
        <dbReference type="EMBL" id="SVD14589.1"/>
    </source>
</evidence>
<dbReference type="GO" id="GO:0005737">
    <property type="term" value="C:cytoplasm"/>
    <property type="evidence" value="ECO:0007669"/>
    <property type="project" value="UniProtKB-SubCell"/>
</dbReference>
<gene>
    <name evidence="4" type="ORF">METZ01_LOCUS367443</name>
</gene>
<comment type="subcellular location">
    <subcellularLocation>
        <location evidence="1">Cytoplasm</location>
    </subcellularLocation>
</comment>
<evidence type="ECO:0008006" key="5">
    <source>
        <dbReference type="Google" id="ProtNLM"/>
    </source>
</evidence>
<dbReference type="EMBL" id="UINC01132337">
    <property type="protein sequence ID" value="SVD14589.1"/>
    <property type="molecule type" value="Genomic_DNA"/>
</dbReference>
<dbReference type="GO" id="GO:0006105">
    <property type="term" value="P:succinate metabolic process"/>
    <property type="evidence" value="ECO:0007669"/>
    <property type="project" value="TreeGrafter"/>
</dbReference>
<name>A0A382SXD8_9ZZZZ</name>
<keyword evidence="3" id="KW-0143">Chaperone</keyword>
<dbReference type="PANTHER" id="PTHR39585:SF1">
    <property type="entry name" value="FAD ASSEMBLY FACTOR SDHE"/>
    <property type="match status" value="1"/>
</dbReference>
<evidence type="ECO:0000256" key="1">
    <source>
        <dbReference type="ARBA" id="ARBA00004496"/>
    </source>
</evidence>
<dbReference type="InterPro" id="IPR050531">
    <property type="entry name" value="SdhE_FAD_assembly_factor"/>
</dbReference>
<dbReference type="SUPFAM" id="SSF109910">
    <property type="entry name" value="YgfY-like"/>
    <property type="match status" value="1"/>
</dbReference>
<organism evidence="4">
    <name type="scientific">marine metagenome</name>
    <dbReference type="NCBI Taxonomy" id="408172"/>
    <lineage>
        <taxon>unclassified sequences</taxon>
        <taxon>metagenomes</taxon>
        <taxon>ecological metagenomes</taxon>
    </lineage>
</organism>
<dbReference type="Gene3D" id="1.10.150.250">
    <property type="entry name" value="Flavinator of succinate dehydrogenase"/>
    <property type="match status" value="1"/>
</dbReference>
<dbReference type="AlphaFoldDB" id="A0A382SXD8"/>
<dbReference type="PANTHER" id="PTHR39585">
    <property type="entry name" value="FAD ASSEMBLY FACTOR SDHE"/>
    <property type="match status" value="1"/>
</dbReference>
<evidence type="ECO:0000256" key="2">
    <source>
        <dbReference type="ARBA" id="ARBA00022490"/>
    </source>
</evidence>